<gene>
    <name evidence="9" type="ORF">BXY53_2167</name>
</gene>
<dbReference type="InterPro" id="IPR004358">
    <property type="entry name" value="Sig_transdc_His_kin-like_C"/>
</dbReference>
<dbReference type="RefSeq" id="WP_119061980.1">
    <property type="nucleotide sequence ID" value="NZ_QXDF01000002.1"/>
</dbReference>
<evidence type="ECO:0000313" key="9">
    <source>
        <dbReference type="EMBL" id="RIA47609.1"/>
    </source>
</evidence>
<dbReference type="Pfam" id="PF00512">
    <property type="entry name" value="HisKA"/>
    <property type="match status" value="1"/>
</dbReference>
<evidence type="ECO:0000256" key="5">
    <source>
        <dbReference type="ARBA" id="ARBA00022777"/>
    </source>
</evidence>
<dbReference type="InterPro" id="IPR003661">
    <property type="entry name" value="HisK_dim/P_dom"/>
</dbReference>
<protein>
    <recommendedName>
        <fullName evidence="2">histidine kinase</fullName>
        <ecNumber evidence="2">2.7.13.3</ecNumber>
    </recommendedName>
</protein>
<dbReference type="OrthoDB" id="9813151at2"/>
<keyword evidence="4" id="KW-0808">Transferase</keyword>
<dbReference type="InterPro" id="IPR036097">
    <property type="entry name" value="HisK_dim/P_sf"/>
</dbReference>
<reference evidence="9 10" key="1">
    <citation type="submission" date="2018-08" db="EMBL/GenBank/DDBJ databases">
        <title>Genomic Encyclopedia of Archaeal and Bacterial Type Strains, Phase II (KMG-II): from individual species to whole genera.</title>
        <authorList>
            <person name="Goeker M."/>
        </authorList>
    </citation>
    <scope>NUCLEOTIDE SEQUENCE [LARGE SCALE GENOMIC DNA]</scope>
    <source>
        <strain evidence="9 10">DSM 5002</strain>
    </source>
</reference>
<sequence length="507" mass="55794">MSVDHAAEATFDGDGRPVPRVLLRENDDHRNAVDRDAAATGPSFEYERLRMFAANELSAWPAMPLLALVVCLALVNWAPIEQLGLWLAAVLMAKGIVLALCRQLENGPADADAWRGKLWAAEFLYGMTWAGLAFVDITSHHQAAYFLIFAAFVIVVASRMIFASTVMPLLYPGTIPLTAALVLRSALMGEMFYFSLAIVATAIHVYFILLARGLNATLLDMLSYRAQKDALIAELEQSRAVSEEARRRAENASMAKSRFLATMSHELRTPLNAILGFSEVMKDEVLGPHTTPTYRNYAADIYDSGQHLLHLINEILDLSRIEAGRYELNESRVPLAEVMEDCRRLMIMRAEEKGIDFVEDYDGMPEAIWADERAVRQICLNLLSNAIKFTPRGGTVTLRCSVNEGGEPFLSVSDDGPGIPEHEVPLVLRSFGQGAFARENAEGGSGLGLPIVKGLAELHDGRLELETREGQGTTAIVIFSWKRLIGRSNSEALESGEDSRLSKENAA</sequence>
<evidence type="ECO:0000313" key="10">
    <source>
        <dbReference type="Proteomes" id="UP000266273"/>
    </source>
</evidence>
<keyword evidence="10" id="KW-1185">Reference proteome</keyword>
<accession>A0A397PI97</accession>
<dbReference type="GO" id="GO:0000155">
    <property type="term" value="F:phosphorelay sensor kinase activity"/>
    <property type="evidence" value="ECO:0007669"/>
    <property type="project" value="InterPro"/>
</dbReference>
<dbReference type="Gene3D" id="1.10.287.130">
    <property type="match status" value="1"/>
</dbReference>
<dbReference type="Pfam" id="PF02518">
    <property type="entry name" value="HATPase_c"/>
    <property type="match status" value="1"/>
</dbReference>
<feature type="domain" description="Histidine kinase" evidence="8">
    <location>
        <begin position="262"/>
        <end position="483"/>
    </location>
</feature>
<feature type="transmembrane region" description="Helical" evidence="7">
    <location>
        <begin position="116"/>
        <end position="137"/>
    </location>
</feature>
<feature type="transmembrane region" description="Helical" evidence="7">
    <location>
        <begin position="57"/>
        <end position="77"/>
    </location>
</feature>
<dbReference type="PRINTS" id="PR00344">
    <property type="entry name" value="BCTRLSENSOR"/>
</dbReference>
<dbReference type="InterPro" id="IPR005467">
    <property type="entry name" value="His_kinase_dom"/>
</dbReference>
<feature type="transmembrane region" description="Helical" evidence="7">
    <location>
        <begin position="143"/>
        <end position="162"/>
    </location>
</feature>
<dbReference type="AlphaFoldDB" id="A0A397PI97"/>
<dbReference type="Gene3D" id="3.30.565.10">
    <property type="entry name" value="Histidine kinase-like ATPase, C-terminal domain"/>
    <property type="match status" value="1"/>
</dbReference>
<dbReference type="EMBL" id="QXDF01000002">
    <property type="protein sequence ID" value="RIA47609.1"/>
    <property type="molecule type" value="Genomic_DNA"/>
</dbReference>
<evidence type="ECO:0000256" key="7">
    <source>
        <dbReference type="SAM" id="Phobius"/>
    </source>
</evidence>
<keyword evidence="3" id="KW-0597">Phosphoprotein</keyword>
<dbReference type="InterPro" id="IPR050736">
    <property type="entry name" value="Sensor_HK_Regulatory"/>
</dbReference>
<dbReference type="InterPro" id="IPR036890">
    <property type="entry name" value="HATPase_C_sf"/>
</dbReference>
<organism evidence="9 10">
    <name type="scientific">Dichotomicrobium thermohalophilum</name>
    <dbReference type="NCBI Taxonomy" id="933063"/>
    <lineage>
        <taxon>Bacteria</taxon>
        <taxon>Pseudomonadati</taxon>
        <taxon>Pseudomonadota</taxon>
        <taxon>Alphaproteobacteria</taxon>
        <taxon>Hyphomicrobiales</taxon>
        <taxon>Hyphomicrobiaceae</taxon>
        <taxon>Dichotomicrobium</taxon>
    </lineage>
</organism>
<keyword evidence="7" id="KW-0472">Membrane</keyword>
<comment type="catalytic activity">
    <reaction evidence="1">
        <text>ATP + protein L-histidine = ADP + protein N-phospho-L-histidine.</text>
        <dbReference type="EC" id="2.7.13.3"/>
    </reaction>
</comment>
<keyword evidence="7" id="KW-0812">Transmembrane</keyword>
<name>A0A397PI97_9HYPH</name>
<dbReference type="PROSITE" id="PS50109">
    <property type="entry name" value="HIS_KIN"/>
    <property type="match status" value="1"/>
</dbReference>
<dbReference type="PANTHER" id="PTHR43711:SF26">
    <property type="entry name" value="SENSOR HISTIDINE KINASE RCSC"/>
    <property type="match status" value="1"/>
</dbReference>
<dbReference type="CDD" id="cd00082">
    <property type="entry name" value="HisKA"/>
    <property type="match status" value="1"/>
</dbReference>
<feature type="transmembrane region" description="Helical" evidence="7">
    <location>
        <begin position="169"/>
        <end position="187"/>
    </location>
</feature>
<keyword evidence="6" id="KW-0902">Two-component regulatory system</keyword>
<evidence type="ECO:0000256" key="6">
    <source>
        <dbReference type="ARBA" id="ARBA00023012"/>
    </source>
</evidence>
<dbReference type="SMART" id="SM00387">
    <property type="entry name" value="HATPase_c"/>
    <property type="match status" value="1"/>
</dbReference>
<dbReference type="SMART" id="SM00388">
    <property type="entry name" value="HisKA"/>
    <property type="match status" value="1"/>
</dbReference>
<dbReference type="SUPFAM" id="SSF47384">
    <property type="entry name" value="Homodimeric domain of signal transducing histidine kinase"/>
    <property type="match status" value="1"/>
</dbReference>
<dbReference type="Proteomes" id="UP000266273">
    <property type="component" value="Unassembled WGS sequence"/>
</dbReference>
<evidence type="ECO:0000256" key="3">
    <source>
        <dbReference type="ARBA" id="ARBA00022553"/>
    </source>
</evidence>
<evidence type="ECO:0000259" key="8">
    <source>
        <dbReference type="PROSITE" id="PS50109"/>
    </source>
</evidence>
<keyword evidence="5 9" id="KW-0418">Kinase</keyword>
<evidence type="ECO:0000256" key="1">
    <source>
        <dbReference type="ARBA" id="ARBA00000085"/>
    </source>
</evidence>
<proteinExistence type="predicted"/>
<feature type="transmembrane region" description="Helical" evidence="7">
    <location>
        <begin position="193"/>
        <end position="211"/>
    </location>
</feature>
<keyword evidence="7" id="KW-1133">Transmembrane helix</keyword>
<evidence type="ECO:0000256" key="4">
    <source>
        <dbReference type="ARBA" id="ARBA00022679"/>
    </source>
</evidence>
<dbReference type="PANTHER" id="PTHR43711">
    <property type="entry name" value="TWO-COMPONENT HISTIDINE KINASE"/>
    <property type="match status" value="1"/>
</dbReference>
<dbReference type="SUPFAM" id="SSF55874">
    <property type="entry name" value="ATPase domain of HSP90 chaperone/DNA topoisomerase II/histidine kinase"/>
    <property type="match status" value="1"/>
</dbReference>
<evidence type="ECO:0000256" key="2">
    <source>
        <dbReference type="ARBA" id="ARBA00012438"/>
    </source>
</evidence>
<dbReference type="InterPro" id="IPR003594">
    <property type="entry name" value="HATPase_dom"/>
</dbReference>
<dbReference type="EC" id="2.7.13.3" evidence="2"/>
<comment type="caution">
    <text evidence="9">The sequence shown here is derived from an EMBL/GenBank/DDBJ whole genome shotgun (WGS) entry which is preliminary data.</text>
</comment>